<sequence length="331" mass="35171">MTQFMDRTVIGLTLGFALVALLGVFVLPDWLMSQVLIAFSRALAVLGLVVLWRTGLISFGHALYFGLGAYTVAMLGKDLGVTEVLITLPAAGLVAAVVGFALGFIIRKYREIFFAMLNLAFSMVLFGILVKTEALGSTDGFSVEQPTLFGIGTEDSTVKLTVLFLAVCTVGWLSAVLVHRYLGSVLGSLTTAVRDNEIRVEYLGYSVAQAIHGKYVMSAALTGLAGGFTALALGQVDPESMVNWTVSGELVFVTVLSGPGSVAAPFIGSLLFELLRTYAFELVPYAWQLIVGGTLLAVIFFLPGGLWSLISKLGGRDRAAQPGGNRGEGER</sequence>
<evidence type="ECO:0000256" key="5">
    <source>
        <dbReference type="ARBA" id="ARBA00023136"/>
    </source>
</evidence>
<evidence type="ECO:0000256" key="2">
    <source>
        <dbReference type="ARBA" id="ARBA00022475"/>
    </source>
</evidence>
<evidence type="ECO:0000256" key="1">
    <source>
        <dbReference type="ARBA" id="ARBA00004651"/>
    </source>
</evidence>
<keyword evidence="3 6" id="KW-0812">Transmembrane</keyword>
<keyword evidence="8" id="KW-1185">Reference proteome</keyword>
<keyword evidence="5 6" id="KW-0472">Membrane</keyword>
<feature type="transmembrane region" description="Helical" evidence="6">
    <location>
        <begin position="284"/>
        <end position="310"/>
    </location>
</feature>
<proteinExistence type="predicted"/>
<feature type="transmembrane region" description="Helical" evidence="6">
    <location>
        <begin position="12"/>
        <end position="31"/>
    </location>
</feature>
<feature type="transmembrane region" description="Helical" evidence="6">
    <location>
        <begin position="84"/>
        <end position="105"/>
    </location>
</feature>
<dbReference type="Proteomes" id="UP000198615">
    <property type="component" value="Unassembled WGS sequence"/>
</dbReference>
<dbReference type="RefSeq" id="WP_093147477.1">
    <property type="nucleotide sequence ID" value="NZ_FNBW01000001.1"/>
</dbReference>
<gene>
    <name evidence="7" type="ORF">SAMN05660686_00155</name>
</gene>
<dbReference type="InterPro" id="IPR043428">
    <property type="entry name" value="LivM-like"/>
</dbReference>
<evidence type="ECO:0000256" key="6">
    <source>
        <dbReference type="SAM" id="Phobius"/>
    </source>
</evidence>
<feature type="transmembrane region" description="Helical" evidence="6">
    <location>
        <begin position="160"/>
        <end position="178"/>
    </location>
</feature>
<feature type="transmembrane region" description="Helical" evidence="6">
    <location>
        <begin position="112"/>
        <end position="130"/>
    </location>
</feature>
<dbReference type="GO" id="GO:0005886">
    <property type="term" value="C:plasma membrane"/>
    <property type="evidence" value="ECO:0007669"/>
    <property type="project" value="UniProtKB-SubCell"/>
</dbReference>
<dbReference type="AlphaFoldDB" id="A0A8G2EUY9"/>
<protein>
    <submittedName>
        <fullName evidence="7">Amino acid/amide ABC transporter membrane protein 2, HAAT family (TC 3.A.1.4.-)</fullName>
    </submittedName>
</protein>
<organism evidence="7 8">
    <name type="scientific">Thalassobaculum litoreum DSM 18839</name>
    <dbReference type="NCBI Taxonomy" id="1123362"/>
    <lineage>
        <taxon>Bacteria</taxon>
        <taxon>Pseudomonadati</taxon>
        <taxon>Pseudomonadota</taxon>
        <taxon>Alphaproteobacteria</taxon>
        <taxon>Rhodospirillales</taxon>
        <taxon>Thalassobaculaceae</taxon>
        <taxon>Thalassobaculum</taxon>
    </lineage>
</organism>
<dbReference type="PANTHER" id="PTHR30482">
    <property type="entry name" value="HIGH-AFFINITY BRANCHED-CHAIN AMINO ACID TRANSPORT SYSTEM PERMEASE"/>
    <property type="match status" value="1"/>
</dbReference>
<dbReference type="GO" id="GO:0015658">
    <property type="term" value="F:branched-chain amino acid transmembrane transporter activity"/>
    <property type="evidence" value="ECO:0007669"/>
    <property type="project" value="InterPro"/>
</dbReference>
<feature type="transmembrane region" description="Helical" evidence="6">
    <location>
        <begin position="250"/>
        <end position="272"/>
    </location>
</feature>
<accession>A0A8G2EUY9</accession>
<keyword evidence="4 6" id="KW-1133">Transmembrane helix</keyword>
<evidence type="ECO:0000313" key="7">
    <source>
        <dbReference type="EMBL" id="SDF07763.1"/>
    </source>
</evidence>
<evidence type="ECO:0000256" key="3">
    <source>
        <dbReference type="ARBA" id="ARBA00022692"/>
    </source>
</evidence>
<dbReference type="OrthoDB" id="9804361at2"/>
<name>A0A8G2EUY9_9PROT</name>
<dbReference type="Pfam" id="PF02653">
    <property type="entry name" value="BPD_transp_2"/>
    <property type="match status" value="1"/>
</dbReference>
<evidence type="ECO:0000313" key="8">
    <source>
        <dbReference type="Proteomes" id="UP000198615"/>
    </source>
</evidence>
<comment type="caution">
    <text evidence="7">The sequence shown here is derived from an EMBL/GenBank/DDBJ whole genome shotgun (WGS) entry which is preliminary data.</text>
</comment>
<dbReference type="CDD" id="cd06581">
    <property type="entry name" value="TM_PBP1_LivM_like"/>
    <property type="match status" value="1"/>
</dbReference>
<reference evidence="7 8" key="1">
    <citation type="submission" date="2016-10" db="EMBL/GenBank/DDBJ databases">
        <authorList>
            <person name="Varghese N."/>
            <person name="Submissions S."/>
        </authorList>
    </citation>
    <scope>NUCLEOTIDE SEQUENCE [LARGE SCALE GENOMIC DNA]</scope>
    <source>
        <strain evidence="7 8">DSM 18839</strain>
    </source>
</reference>
<keyword evidence="2" id="KW-1003">Cell membrane</keyword>
<comment type="subcellular location">
    <subcellularLocation>
        <location evidence="1">Cell membrane</location>
        <topology evidence="1">Multi-pass membrane protein</topology>
    </subcellularLocation>
</comment>
<evidence type="ECO:0000256" key="4">
    <source>
        <dbReference type="ARBA" id="ARBA00022989"/>
    </source>
</evidence>
<dbReference type="EMBL" id="FNBW01000001">
    <property type="protein sequence ID" value="SDF07763.1"/>
    <property type="molecule type" value="Genomic_DNA"/>
</dbReference>
<dbReference type="PANTHER" id="PTHR30482:SF17">
    <property type="entry name" value="ABC TRANSPORTER ATP-BINDING PROTEIN"/>
    <property type="match status" value="1"/>
</dbReference>
<dbReference type="InterPro" id="IPR001851">
    <property type="entry name" value="ABC_transp_permease"/>
</dbReference>